<feature type="compositionally biased region" description="Polar residues" evidence="1">
    <location>
        <begin position="16"/>
        <end position="26"/>
    </location>
</feature>
<feature type="compositionally biased region" description="Polar residues" evidence="1">
    <location>
        <begin position="71"/>
        <end position="82"/>
    </location>
</feature>
<keyword evidence="3" id="KW-1185">Reference proteome</keyword>
<evidence type="ECO:0000313" key="3">
    <source>
        <dbReference type="Proteomes" id="UP001604277"/>
    </source>
</evidence>
<feature type="region of interest" description="Disordered" evidence="1">
    <location>
        <begin position="55"/>
        <end position="82"/>
    </location>
</feature>
<feature type="compositionally biased region" description="Basic residues" evidence="1">
    <location>
        <begin position="1"/>
        <end position="11"/>
    </location>
</feature>
<accession>A0ABD1RNL3</accession>
<gene>
    <name evidence="2" type="ORF">Fot_43277</name>
</gene>
<evidence type="ECO:0000256" key="1">
    <source>
        <dbReference type="SAM" id="MobiDB-lite"/>
    </source>
</evidence>
<comment type="caution">
    <text evidence="2">The sequence shown here is derived from an EMBL/GenBank/DDBJ whole genome shotgun (WGS) entry which is preliminary data.</text>
</comment>
<sequence>MSGKNRGRPRIKQPMAPQQDTKTRNFGEQFVTVQQFTALQDQMSAIMAKLQRATVQPPAAENQPTKAAHLSETTSSNNQTIPANLDNLLSQKINEAIAQRKTDLCQ</sequence>
<name>A0ABD1RNL3_9LAMI</name>
<organism evidence="2 3">
    <name type="scientific">Forsythia ovata</name>
    <dbReference type="NCBI Taxonomy" id="205694"/>
    <lineage>
        <taxon>Eukaryota</taxon>
        <taxon>Viridiplantae</taxon>
        <taxon>Streptophyta</taxon>
        <taxon>Embryophyta</taxon>
        <taxon>Tracheophyta</taxon>
        <taxon>Spermatophyta</taxon>
        <taxon>Magnoliopsida</taxon>
        <taxon>eudicotyledons</taxon>
        <taxon>Gunneridae</taxon>
        <taxon>Pentapetalae</taxon>
        <taxon>asterids</taxon>
        <taxon>lamiids</taxon>
        <taxon>Lamiales</taxon>
        <taxon>Oleaceae</taxon>
        <taxon>Forsythieae</taxon>
        <taxon>Forsythia</taxon>
    </lineage>
</organism>
<dbReference type="AlphaFoldDB" id="A0ABD1RNL3"/>
<reference evidence="3" key="1">
    <citation type="submission" date="2024-07" db="EMBL/GenBank/DDBJ databases">
        <title>Two chromosome-level genome assemblies of Korean endemic species Abeliophyllum distichum and Forsythia ovata (Oleaceae).</title>
        <authorList>
            <person name="Jang H."/>
        </authorList>
    </citation>
    <scope>NUCLEOTIDE SEQUENCE [LARGE SCALE GENOMIC DNA]</scope>
</reference>
<evidence type="ECO:0000313" key="2">
    <source>
        <dbReference type="EMBL" id="KAL2489985.1"/>
    </source>
</evidence>
<dbReference type="EMBL" id="JBFOLJ010000012">
    <property type="protein sequence ID" value="KAL2489985.1"/>
    <property type="molecule type" value="Genomic_DNA"/>
</dbReference>
<feature type="region of interest" description="Disordered" evidence="1">
    <location>
        <begin position="1"/>
        <end position="26"/>
    </location>
</feature>
<protein>
    <submittedName>
        <fullName evidence="2">Uncharacterized protein</fullName>
    </submittedName>
</protein>
<dbReference type="Proteomes" id="UP001604277">
    <property type="component" value="Unassembled WGS sequence"/>
</dbReference>
<proteinExistence type="predicted"/>